<proteinExistence type="predicted"/>
<evidence type="ECO:0000313" key="2">
    <source>
        <dbReference type="RefSeq" id="XP_035551296.1"/>
    </source>
</evidence>
<dbReference type="KEGG" id="jre:118349826"/>
<reference evidence="2" key="1">
    <citation type="submission" date="2025-08" db="UniProtKB">
        <authorList>
            <consortium name="RefSeq"/>
        </authorList>
    </citation>
    <scope>IDENTIFICATION</scope>
    <source>
        <tissue evidence="2">Leaves</tissue>
    </source>
</reference>
<gene>
    <name evidence="2" type="primary">LOC118349826</name>
</gene>
<dbReference type="Proteomes" id="UP000235220">
    <property type="component" value="Chromosome 11"/>
</dbReference>
<organism evidence="1 2">
    <name type="scientific">Juglans regia</name>
    <name type="common">English walnut</name>
    <dbReference type="NCBI Taxonomy" id="51240"/>
    <lineage>
        <taxon>Eukaryota</taxon>
        <taxon>Viridiplantae</taxon>
        <taxon>Streptophyta</taxon>
        <taxon>Embryophyta</taxon>
        <taxon>Tracheophyta</taxon>
        <taxon>Spermatophyta</taxon>
        <taxon>Magnoliopsida</taxon>
        <taxon>eudicotyledons</taxon>
        <taxon>Gunneridae</taxon>
        <taxon>Pentapetalae</taxon>
        <taxon>rosids</taxon>
        <taxon>fabids</taxon>
        <taxon>Fagales</taxon>
        <taxon>Juglandaceae</taxon>
        <taxon>Juglans</taxon>
    </lineage>
</organism>
<sequence>MQIIGRNSFSLLLMYQSEISQQKLCNRKENYSDNHVALRTAFAKYLPIKGTAYASFLFSKGLTECNIIPHQLAHLYLNRLSNRGRRRHARSLARWLLIVCGRFDFILFLS</sequence>
<dbReference type="AlphaFoldDB" id="A0A6P9EVL5"/>
<evidence type="ECO:0000313" key="1">
    <source>
        <dbReference type="Proteomes" id="UP000235220"/>
    </source>
</evidence>
<dbReference type="GeneID" id="118349826"/>
<dbReference type="InParanoid" id="A0A6P9EVL5"/>
<name>A0A6P9EVL5_JUGRE</name>
<dbReference type="RefSeq" id="XP_035551296.1">
    <property type="nucleotide sequence ID" value="XM_035695403.1"/>
</dbReference>
<protein>
    <submittedName>
        <fullName evidence="2">Uncharacterized protein LOC118349826 isoform X1</fullName>
    </submittedName>
</protein>
<accession>A0A6P9EVL5</accession>
<keyword evidence="1" id="KW-1185">Reference proteome</keyword>